<sequence length="202" mass="22914">MKLENPALRVCLQVQSNEGVLVRKVEPTSDANNVLKQGDVIVSFDDVHVGYEGTVPFRSNERIAFRYLISQKEECEESTGARYSLARFKGEQIVILSQVLANEVNIGYEDMGNQQVLKFNGTRIKNIHHLAHLVACCQDIYMVFEFEDNYLAVLEREVAVAASPRILKDYGISSERSDDLLEPYVESLEDNQANKHDFGDRL</sequence>
<accession>A0A6A2XE02</accession>
<evidence type="ECO:0000256" key="1">
    <source>
        <dbReference type="ARBA" id="ARBA00022670"/>
    </source>
</evidence>
<dbReference type="GO" id="GO:0006508">
    <property type="term" value="P:proteolysis"/>
    <property type="evidence" value="ECO:0007669"/>
    <property type="project" value="UniProtKB-KW"/>
</dbReference>
<protein>
    <submittedName>
        <fullName evidence="5">Protease Do-like 2</fullName>
    </submittedName>
</protein>
<dbReference type="Pfam" id="PF17815">
    <property type="entry name" value="PDZ_3"/>
    <property type="match status" value="1"/>
</dbReference>
<name>A0A6A2XE02_HIBSY</name>
<evidence type="ECO:0000259" key="4">
    <source>
        <dbReference type="Pfam" id="PF17815"/>
    </source>
</evidence>
<dbReference type="InterPro" id="IPR041517">
    <property type="entry name" value="DEGP_PDZ"/>
</dbReference>
<organism evidence="5 6">
    <name type="scientific">Hibiscus syriacus</name>
    <name type="common">Rose of Sharon</name>
    <dbReference type="NCBI Taxonomy" id="106335"/>
    <lineage>
        <taxon>Eukaryota</taxon>
        <taxon>Viridiplantae</taxon>
        <taxon>Streptophyta</taxon>
        <taxon>Embryophyta</taxon>
        <taxon>Tracheophyta</taxon>
        <taxon>Spermatophyta</taxon>
        <taxon>Magnoliopsida</taxon>
        <taxon>eudicotyledons</taxon>
        <taxon>Gunneridae</taxon>
        <taxon>Pentapetalae</taxon>
        <taxon>rosids</taxon>
        <taxon>malvids</taxon>
        <taxon>Malvales</taxon>
        <taxon>Malvaceae</taxon>
        <taxon>Malvoideae</taxon>
        <taxon>Hibiscus</taxon>
    </lineage>
</organism>
<keyword evidence="6" id="KW-1185">Reference proteome</keyword>
<gene>
    <name evidence="5" type="ORF">F3Y22_tig00112614pilonHSYRG00084</name>
</gene>
<dbReference type="SUPFAM" id="SSF50156">
    <property type="entry name" value="PDZ domain-like"/>
    <property type="match status" value="1"/>
</dbReference>
<comment type="caution">
    <text evidence="5">The sequence shown here is derived from an EMBL/GenBank/DDBJ whole genome shotgun (WGS) entry which is preliminary data.</text>
</comment>
<dbReference type="EMBL" id="VEPZ02001618">
    <property type="protein sequence ID" value="KAE8665455.1"/>
    <property type="molecule type" value="Genomic_DNA"/>
</dbReference>
<evidence type="ECO:0000313" key="5">
    <source>
        <dbReference type="EMBL" id="KAE8665455.1"/>
    </source>
</evidence>
<keyword evidence="2" id="KW-0378">Hydrolase</keyword>
<dbReference type="InterPro" id="IPR046449">
    <property type="entry name" value="DEGP_PDZ_sf"/>
</dbReference>
<proteinExistence type="predicted"/>
<dbReference type="InterPro" id="IPR036034">
    <property type="entry name" value="PDZ_sf"/>
</dbReference>
<feature type="domain" description="Protease Do-like PDZ" evidence="4">
    <location>
        <begin position="81"/>
        <end position="179"/>
    </location>
</feature>
<dbReference type="Proteomes" id="UP000436088">
    <property type="component" value="Unassembled WGS sequence"/>
</dbReference>
<dbReference type="GO" id="GO:0004252">
    <property type="term" value="F:serine-type endopeptidase activity"/>
    <property type="evidence" value="ECO:0007669"/>
    <property type="project" value="TreeGrafter"/>
</dbReference>
<dbReference type="PANTHER" id="PTHR45980">
    <property type="match status" value="1"/>
</dbReference>
<evidence type="ECO:0000313" key="6">
    <source>
        <dbReference type="Proteomes" id="UP000436088"/>
    </source>
</evidence>
<dbReference type="PANTHER" id="PTHR45980:SF6">
    <property type="entry name" value="PROTEASE DO-LIKE 2, CHLOROPLASTIC"/>
    <property type="match status" value="1"/>
</dbReference>
<dbReference type="Gene3D" id="3.20.190.20">
    <property type="match status" value="1"/>
</dbReference>
<evidence type="ECO:0000256" key="2">
    <source>
        <dbReference type="ARBA" id="ARBA00022801"/>
    </source>
</evidence>
<keyword evidence="1" id="KW-0645">Protease</keyword>
<keyword evidence="3" id="KW-0720">Serine protease</keyword>
<dbReference type="Gene3D" id="2.30.42.10">
    <property type="match status" value="1"/>
</dbReference>
<evidence type="ECO:0000256" key="3">
    <source>
        <dbReference type="ARBA" id="ARBA00022825"/>
    </source>
</evidence>
<reference evidence="5" key="1">
    <citation type="submission" date="2019-09" db="EMBL/GenBank/DDBJ databases">
        <title>Draft genome information of white flower Hibiscus syriacus.</title>
        <authorList>
            <person name="Kim Y.-M."/>
        </authorList>
    </citation>
    <scope>NUCLEOTIDE SEQUENCE [LARGE SCALE GENOMIC DNA]</scope>
    <source>
        <strain evidence="5">YM2019G1</strain>
    </source>
</reference>
<dbReference type="AlphaFoldDB" id="A0A6A2XE02"/>